<dbReference type="Proteomes" id="UP000334923">
    <property type="component" value="Unassembled WGS sequence"/>
</dbReference>
<dbReference type="Pfam" id="PF01300">
    <property type="entry name" value="Sua5_yciO_yrdC"/>
    <property type="match status" value="1"/>
</dbReference>
<evidence type="ECO:0000256" key="2">
    <source>
        <dbReference type="ARBA" id="ARBA00007663"/>
    </source>
</evidence>
<dbReference type="Gene3D" id="3.90.870.10">
    <property type="entry name" value="DHBP synthase"/>
    <property type="match status" value="1"/>
</dbReference>
<keyword evidence="10 13" id="KW-0067">ATP-binding</keyword>
<evidence type="ECO:0000256" key="7">
    <source>
        <dbReference type="ARBA" id="ARBA00022694"/>
    </source>
</evidence>
<dbReference type="RefSeq" id="WP_142658925.1">
    <property type="nucleotide sequence ID" value="NZ_CABFVA020000002.1"/>
</dbReference>
<evidence type="ECO:0000256" key="6">
    <source>
        <dbReference type="ARBA" id="ARBA00022679"/>
    </source>
</evidence>
<evidence type="ECO:0000313" key="16">
    <source>
        <dbReference type="EMBL" id="VVM04358.1"/>
    </source>
</evidence>
<feature type="binding site" evidence="14">
    <location>
        <position position="193"/>
    </location>
    <ligand>
        <name>ATP</name>
        <dbReference type="ChEBI" id="CHEBI:30616"/>
    </ligand>
</feature>
<dbReference type="PROSITE" id="PS51163">
    <property type="entry name" value="YRDC"/>
    <property type="match status" value="1"/>
</dbReference>
<dbReference type="GO" id="GO:0005737">
    <property type="term" value="C:cytoplasm"/>
    <property type="evidence" value="ECO:0007669"/>
    <property type="project" value="UniProtKB-SubCell"/>
</dbReference>
<evidence type="ECO:0000256" key="8">
    <source>
        <dbReference type="ARBA" id="ARBA00022695"/>
    </source>
</evidence>
<feature type="binding site" evidence="14">
    <location>
        <position position="55"/>
    </location>
    <ligand>
        <name>ATP</name>
        <dbReference type="ChEBI" id="CHEBI:30616"/>
    </ligand>
</feature>
<dbReference type="InterPro" id="IPR010923">
    <property type="entry name" value="T(6)A37_SUA5"/>
</dbReference>
<gene>
    <name evidence="16" type="primary">ywlC</name>
    <name evidence="16" type="ORF">MAMT_00034</name>
</gene>
<dbReference type="EMBL" id="CABFVA020000002">
    <property type="protein sequence ID" value="VVM04358.1"/>
    <property type="molecule type" value="Genomic_DNA"/>
</dbReference>
<dbReference type="Gene3D" id="3.40.50.11030">
    <property type="entry name" value="Threonylcarbamoyl-AMP synthase, C-terminal domain"/>
    <property type="match status" value="1"/>
</dbReference>
<dbReference type="NCBIfam" id="TIGR00057">
    <property type="entry name" value="L-threonylcarbamoyladenylate synthase"/>
    <property type="match status" value="1"/>
</dbReference>
<keyword evidence="8 13" id="KW-0548">Nucleotidyltransferase</keyword>
<dbReference type="InterPro" id="IPR006070">
    <property type="entry name" value="Sua5-like_dom"/>
</dbReference>
<comment type="subcellular location">
    <subcellularLocation>
        <location evidence="1 13">Cytoplasm</location>
    </subcellularLocation>
</comment>
<feature type="binding site" evidence="14">
    <location>
        <position position="32"/>
    </location>
    <ligand>
        <name>L-threonine</name>
        <dbReference type="ChEBI" id="CHEBI:57926"/>
    </ligand>
</feature>
<dbReference type="InterPro" id="IPR017945">
    <property type="entry name" value="DHBP_synth_RibB-like_a/b_dom"/>
</dbReference>
<dbReference type="GO" id="GO:0006450">
    <property type="term" value="P:regulation of translational fidelity"/>
    <property type="evidence" value="ECO:0007669"/>
    <property type="project" value="TreeGrafter"/>
</dbReference>
<evidence type="ECO:0000256" key="11">
    <source>
        <dbReference type="ARBA" id="ARBA00029774"/>
    </source>
</evidence>
<feature type="domain" description="YrdC-like" evidence="15">
    <location>
        <begin position="10"/>
        <end position="197"/>
    </location>
</feature>
<evidence type="ECO:0000259" key="15">
    <source>
        <dbReference type="PROSITE" id="PS51163"/>
    </source>
</evidence>
<keyword evidence="6 13" id="KW-0808">Transferase</keyword>
<evidence type="ECO:0000256" key="13">
    <source>
        <dbReference type="PIRNR" id="PIRNR004930"/>
    </source>
</evidence>
<sequence>MERALSSEVDAILDRATALLRAGEAVGVPTETVYGLAADATNPAAVARLFERKRRACSHPISLLCASATMAFGLLTDLPESAVRLAERFWPGPLTMILRKRPEAVLDLLTAGLPFVGVRVPDHPLTLALLERFGRPLATSSANRSGHISPTTATAVRHEFGEEISLVLDGGPCRVGVESTVISLAFPRPLLVRQGGVPREFLEEEIGSLACEADHGRPQPPLGRLRRPYALRTPLILIQAPGEVPLSERKEAGLLAWGPCQDGFAIACSLSSSSQLEEAAANLFGRLRELDESGVSRIYAMLAPDHGLGRAINERLQKAAEVSASLRVRG</sequence>
<evidence type="ECO:0000256" key="4">
    <source>
        <dbReference type="ARBA" id="ARBA00015492"/>
    </source>
</evidence>
<comment type="similarity">
    <text evidence="2 13">Belongs to the SUA5 family.</text>
</comment>
<dbReference type="OrthoDB" id="9814580at2"/>
<feature type="binding site" evidence="14">
    <location>
        <position position="229"/>
    </location>
    <ligand>
        <name>ATP</name>
        <dbReference type="ChEBI" id="CHEBI:30616"/>
    </ligand>
</feature>
<reference evidence="16 17" key="1">
    <citation type="submission" date="2019-09" db="EMBL/GenBank/DDBJ databases">
        <authorList>
            <person name="Cremers G."/>
        </authorList>
    </citation>
    <scope>NUCLEOTIDE SEQUENCE [LARGE SCALE GENOMIC DNA]</scope>
    <source>
        <strain evidence="16">4A</strain>
    </source>
</reference>
<feature type="binding site" evidence="14">
    <location>
        <position position="141"/>
    </location>
    <ligand>
        <name>ATP</name>
        <dbReference type="ChEBI" id="CHEBI:30616"/>
    </ligand>
</feature>
<name>A0A5E6M451_9BACT</name>
<evidence type="ECO:0000256" key="3">
    <source>
        <dbReference type="ARBA" id="ARBA00012584"/>
    </source>
</evidence>
<dbReference type="EC" id="2.7.7.87" evidence="3 13"/>
<feature type="binding site" evidence="14">
    <location>
        <position position="149"/>
    </location>
    <ligand>
        <name>ATP</name>
        <dbReference type="ChEBI" id="CHEBI:30616"/>
    </ligand>
</feature>
<comment type="catalytic activity">
    <reaction evidence="12 13">
        <text>L-threonine + hydrogencarbonate + ATP = L-threonylcarbamoyladenylate + diphosphate + H2O</text>
        <dbReference type="Rhea" id="RHEA:36407"/>
        <dbReference type="ChEBI" id="CHEBI:15377"/>
        <dbReference type="ChEBI" id="CHEBI:17544"/>
        <dbReference type="ChEBI" id="CHEBI:30616"/>
        <dbReference type="ChEBI" id="CHEBI:33019"/>
        <dbReference type="ChEBI" id="CHEBI:57926"/>
        <dbReference type="ChEBI" id="CHEBI:73682"/>
        <dbReference type="EC" id="2.7.7.87"/>
    </reaction>
</comment>
<dbReference type="PANTHER" id="PTHR17490:SF16">
    <property type="entry name" value="THREONYLCARBAMOYL-AMP SYNTHASE"/>
    <property type="match status" value="1"/>
</dbReference>
<dbReference type="GO" id="GO:0008033">
    <property type="term" value="P:tRNA processing"/>
    <property type="evidence" value="ECO:0007669"/>
    <property type="project" value="UniProtKB-KW"/>
</dbReference>
<comment type="function">
    <text evidence="13">Required for the formation of a threonylcarbamoyl group on adenosine at position 37 (t(6)A37) in tRNAs that read codons beginning with adenine.</text>
</comment>
<dbReference type="GO" id="GO:0005524">
    <property type="term" value="F:ATP binding"/>
    <property type="evidence" value="ECO:0007669"/>
    <property type="project" value="UniProtKB-UniRule"/>
</dbReference>
<dbReference type="GO" id="GO:0003725">
    <property type="term" value="F:double-stranded RNA binding"/>
    <property type="evidence" value="ECO:0007669"/>
    <property type="project" value="UniProtKB-UniRule"/>
</dbReference>
<accession>A0A5E6M451</accession>
<dbReference type="AlphaFoldDB" id="A0A5E6M451"/>
<evidence type="ECO:0000256" key="14">
    <source>
        <dbReference type="PIRSR" id="PIRSR004930-1"/>
    </source>
</evidence>
<dbReference type="InterPro" id="IPR038385">
    <property type="entry name" value="Sua5/YwlC_C"/>
</dbReference>
<evidence type="ECO:0000256" key="9">
    <source>
        <dbReference type="ARBA" id="ARBA00022741"/>
    </source>
</evidence>
<dbReference type="InterPro" id="IPR005145">
    <property type="entry name" value="Sua5_C"/>
</dbReference>
<evidence type="ECO:0000256" key="1">
    <source>
        <dbReference type="ARBA" id="ARBA00004496"/>
    </source>
</evidence>
<keyword evidence="17" id="KW-1185">Reference proteome</keyword>
<evidence type="ECO:0000256" key="12">
    <source>
        <dbReference type="ARBA" id="ARBA00048366"/>
    </source>
</evidence>
<keyword evidence="7 13" id="KW-0819">tRNA processing</keyword>
<dbReference type="GO" id="GO:0000049">
    <property type="term" value="F:tRNA binding"/>
    <property type="evidence" value="ECO:0007669"/>
    <property type="project" value="TreeGrafter"/>
</dbReference>
<dbReference type="SUPFAM" id="SSF55821">
    <property type="entry name" value="YrdC/RibB"/>
    <property type="match status" value="1"/>
</dbReference>
<feature type="binding site" evidence="14">
    <location>
        <position position="119"/>
    </location>
    <ligand>
        <name>L-threonine</name>
        <dbReference type="ChEBI" id="CHEBI:57926"/>
    </ligand>
</feature>
<protein>
    <recommendedName>
        <fullName evidence="4 13">Threonylcarbamoyl-AMP synthase</fullName>
        <shortName evidence="13">TC-AMP synthase</shortName>
        <ecNumber evidence="3 13">2.7.7.87</ecNumber>
    </recommendedName>
    <alternativeName>
        <fullName evidence="11 13">L-threonylcarbamoyladenylate synthase</fullName>
    </alternativeName>
</protein>
<evidence type="ECO:0000256" key="10">
    <source>
        <dbReference type="ARBA" id="ARBA00022840"/>
    </source>
</evidence>
<proteinExistence type="inferred from homology"/>
<evidence type="ECO:0000256" key="5">
    <source>
        <dbReference type="ARBA" id="ARBA00022490"/>
    </source>
</evidence>
<organism evidence="16 17">
    <name type="scientific">Methylacidimicrobium tartarophylax</name>
    <dbReference type="NCBI Taxonomy" id="1041768"/>
    <lineage>
        <taxon>Bacteria</taxon>
        <taxon>Pseudomonadati</taxon>
        <taxon>Verrucomicrobiota</taxon>
        <taxon>Methylacidimicrobium</taxon>
    </lineage>
</organism>
<dbReference type="PIRSF" id="PIRSF004930">
    <property type="entry name" value="Tln_factor_SUA5"/>
    <property type="match status" value="1"/>
</dbReference>
<feature type="binding site" evidence="14">
    <location>
        <position position="179"/>
    </location>
    <ligand>
        <name>L-threonine</name>
        <dbReference type="ChEBI" id="CHEBI:57926"/>
    </ligand>
</feature>
<evidence type="ECO:0000313" key="17">
    <source>
        <dbReference type="Proteomes" id="UP000334923"/>
    </source>
</evidence>
<keyword evidence="5 13" id="KW-0963">Cytoplasm</keyword>
<dbReference type="Pfam" id="PF03481">
    <property type="entry name" value="Sua5_C"/>
    <property type="match status" value="1"/>
</dbReference>
<keyword evidence="9 13" id="KW-0547">Nucleotide-binding</keyword>
<dbReference type="PANTHER" id="PTHR17490">
    <property type="entry name" value="SUA5"/>
    <property type="match status" value="1"/>
</dbReference>
<dbReference type="GO" id="GO:0061710">
    <property type="term" value="F:L-threonylcarbamoyladenylate synthase"/>
    <property type="evidence" value="ECO:0007669"/>
    <property type="project" value="UniProtKB-EC"/>
</dbReference>
<dbReference type="InterPro" id="IPR050156">
    <property type="entry name" value="TC-AMP_synthase_SUA5"/>
</dbReference>